<reference evidence="5" key="1">
    <citation type="submission" date="2021-05" db="EMBL/GenBank/DDBJ databases">
        <title>Complete genome sequence of Pseudomonas seleniipraecipitans strain D1-6.</title>
        <authorList>
            <person name="Lafi F."/>
            <person name="Eida A."/>
            <person name="Alam I."/>
            <person name="Hert H."/>
            <person name="Saad M."/>
        </authorList>
    </citation>
    <scope>NUCLEOTIDE SEQUENCE</scope>
    <source>
        <strain evidence="5">D1-6</strain>
    </source>
</reference>
<evidence type="ECO:0000256" key="1">
    <source>
        <dbReference type="ARBA" id="ARBA00007734"/>
    </source>
</evidence>
<dbReference type="PANTHER" id="PTHR37423:SF2">
    <property type="entry name" value="MEMBRANE-BOUND LYTIC MUREIN TRANSGLYCOSYLASE C"/>
    <property type="match status" value="1"/>
</dbReference>
<keyword evidence="2" id="KW-1005">Bacterial flagellum biogenesis</keyword>
<dbReference type="Pfam" id="PF01464">
    <property type="entry name" value="SLT"/>
    <property type="match status" value="1"/>
</dbReference>
<dbReference type="InterPro" id="IPR019301">
    <property type="entry name" value="Flagellar_prot_FlgJ_N"/>
</dbReference>
<dbReference type="EMBL" id="CP076114">
    <property type="protein sequence ID" value="UUD64897.1"/>
    <property type="molecule type" value="Genomic_DNA"/>
</dbReference>
<evidence type="ECO:0000256" key="2">
    <source>
        <dbReference type="ARBA" id="ARBA00022795"/>
    </source>
</evidence>
<dbReference type="InterPro" id="IPR008258">
    <property type="entry name" value="Transglycosylase_SLT_dom_1"/>
</dbReference>
<dbReference type="SUPFAM" id="SSF53955">
    <property type="entry name" value="Lysozyme-like"/>
    <property type="match status" value="1"/>
</dbReference>
<evidence type="ECO:0000259" key="4">
    <source>
        <dbReference type="Pfam" id="PF10135"/>
    </source>
</evidence>
<evidence type="ECO:0000259" key="3">
    <source>
        <dbReference type="Pfam" id="PF01464"/>
    </source>
</evidence>
<evidence type="ECO:0000313" key="5">
    <source>
        <dbReference type="EMBL" id="UUD64897.1"/>
    </source>
</evidence>
<feature type="domain" description="Transglycosylase SLT" evidence="3">
    <location>
        <begin position="144"/>
        <end position="243"/>
    </location>
</feature>
<dbReference type="Pfam" id="PF10135">
    <property type="entry name" value="Rod-binding"/>
    <property type="match status" value="1"/>
</dbReference>
<dbReference type="Gene3D" id="1.10.530.10">
    <property type="match status" value="1"/>
</dbReference>
<comment type="similarity">
    <text evidence="1">Belongs to the transglycosylase Slt family.</text>
</comment>
<name>A0ABY5JA18_9GAMM</name>
<feature type="domain" description="Flagellar protein FlgJ N-terminal" evidence="4">
    <location>
        <begin position="41"/>
        <end position="91"/>
    </location>
</feature>
<dbReference type="InterPro" id="IPR023346">
    <property type="entry name" value="Lysozyme-like_dom_sf"/>
</dbReference>
<organism evidence="5 6">
    <name type="scientific">Phytopseudomonas seleniipraecipitans</name>
    <dbReference type="NCBI Taxonomy" id="640205"/>
    <lineage>
        <taxon>Bacteria</taxon>
        <taxon>Pseudomonadati</taxon>
        <taxon>Pseudomonadota</taxon>
        <taxon>Gammaproteobacteria</taxon>
        <taxon>Pseudomonadales</taxon>
        <taxon>Pseudomonadaceae</taxon>
        <taxon>Phytopseudomonas</taxon>
    </lineage>
</organism>
<keyword evidence="6" id="KW-1185">Reference proteome</keyword>
<sequence>MNIVSLNPHLAARSNEQSVSRSQLEVAAEQFEALFLQQLLKQMRKAGDVLSNGSPMRSRDLDTLRDMHDQALADGLSQSRQGGIADLLVKQLSAGRDQALADGGRGPAPGPVGGGGFAIPLQRAWGQVSERVDRLFSQGSAAFQSLVDRVIAQESGGRVDAVSVKGARGIMQLMPDTAREMAGRLGIAYDEARLTQDADYNKRLGSAYLQQMLERYDGHQVLALAAYNAGPGNVDEWLKSYGDPREGAISNGEWIKRIPFEETRTYTRRILTEPLAAQTVPSVLSPAEAFKSSAPAVALQEQRQVSVAGEGHRGLSLAFAQPIRTERQEQQP</sequence>
<dbReference type="CDD" id="cd13401">
    <property type="entry name" value="Slt70-like"/>
    <property type="match status" value="1"/>
</dbReference>
<dbReference type="Proteomes" id="UP000887421">
    <property type="component" value="Chromosome"/>
</dbReference>
<protein>
    <submittedName>
        <fullName evidence="5">Transglycosylase SLT domain-containing protein</fullName>
    </submittedName>
</protein>
<accession>A0ABY5JA18</accession>
<dbReference type="RefSeq" id="WP_070881924.1">
    <property type="nucleotide sequence ID" value="NZ_CP076114.1"/>
</dbReference>
<proteinExistence type="inferred from homology"/>
<evidence type="ECO:0000313" key="6">
    <source>
        <dbReference type="Proteomes" id="UP000887421"/>
    </source>
</evidence>
<dbReference type="PANTHER" id="PTHR37423">
    <property type="entry name" value="SOLUBLE LYTIC MUREIN TRANSGLYCOSYLASE-RELATED"/>
    <property type="match status" value="1"/>
</dbReference>
<gene>
    <name evidence="5" type="ORF">D16iCDA_04175</name>
</gene>